<dbReference type="EMBL" id="KQ964245">
    <property type="protein sequence ID" value="KXJ96491.1"/>
    <property type="molecule type" value="Genomic_DNA"/>
</dbReference>
<sequence>MTRLADCASFFALELSTVFRTITITPTARKPVTDINNVADPDATVTVTPVISRTTVVTTFVIFQDTTVTVTPVVTQSTTFTTINASHDTTETTTPLTTVVLTVTTVPVNEGFTETATPVTSQFFTVTPAPSTTVSVVTVSSISVTRPQGPPQRRSADAFPVEDKSLPAYATGVCSDPVAYSWACVCAGVTNAATAATTTVITTVTAEAVISQTSAMIESTPISPSATIKMTDSAMTTAIPVTATTTELRTATGTASEATSLVSVTAVSTVIRTVTVTTAAVTSQLPATAILTISTTTTVTAPMMTTQITTTIPADTVTRTATTTATGTKTGYACDSEVQGNGAYSSRRYRANCTQRVMGGQANSSSTTADQPGCLRACNNIADCLYAEYFFDTGMCNLYYTRPMDMIFDARVDALMLM</sequence>
<protein>
    <recommendedName>
        <fullName evidence="3">Apple domain-containing protein</fullName>
    </recommendedName>
</protein>
<keyword evidence="2" id="KW-1185">Reference proteome</keyword>
<proteinExistence type="predicted"/>
<organism evidence="1 2">
    <name type="scientific">Microdochium bolleyi</name>
    <dbReference type="NCBI Taxonomy" id="196109"/>
    <lineage>
        <taxon>Eukaryota</taxon>
        <taxon>Fungi</taxon>
        <taxon>Dikarya</taxon>
        <taxon>Ascomycota</taxon>
        <taxon>Pezizomycotina</taxon>
        <taxon>Sordariomycetes</taxon>
        <taxon>Xylariomycetidae</taxon>
        <taxon>Xylariales</taxon>
        <taxon>Microdochiaceae</taxon>
        <taxon>Microdochium</taxon>
    </lineage>
</organism>
<evidence type="ECO:0000313" key="1">
    <source>
        <dbReference type="EMBL" id="KXJ96491.1"/>
    </source>
</evidence>
<dbReference type="AlphaFoldDB" id="A0A136JH54"/>
<dbReference type="InParanoid" id="A0A136JH54"/>
<reference evidence="2" key="1">
    <citation type="submission" date="2016-02" db="EMBL/GenBank/DDBJ databases">
        <title>Draft genome sequence of Microdochium bolleyi, a fungal endophyte of beachgrass.</title>
        <authorList>
            <consortium name="DOE Joint Genome Institute"/>
            <person name="David A.S."/>
            <person name="May G."/>
            <person name="Haridas S."/>
            <person name="Lim J."/>
            <person name="Wang M."/>
            <person name="Labutti K."/>
            <person name="Lipzen A."/>
            <person name="Barry K."/>
            <person name="Grigoriev I.V."/>
        </authorList>
    </citation>
    <scope>NUCLEOTIDE SEQUENCE [LARGE SCALE GENOMIC DNA]</scope>
    <source>
        <strain evidence="2">J235TASD1</strain>
    </source>
</reference>
<accession>A0A136JH54</accession>
<name>A0A136JH54_9PEZI</name>
<evidence type="ECO:0008006" key="3">
    <source>
        <dbReference type="Google" id="ProtNLM"/>
    </source>
</evidence>
<dbReference type="Proteomes" id="UP000070501">
    <property type="component" value="Unassembled WGS sequence"/>
</dbReference>
<gene>
    <name evidence="1" type="ORF">Micbo1qcDRAFT_170312</name>
</gene>
<evidence type="ECO:0000313" key="2">
    <source>
        <dbReference type="Proteomes" id="UP000070501"/>
    </source>
</evidence>
<dbReference type="OrthoDB" id="10653652at2759"/>